<dbReference type="STRING" id="743788.S8EJQ0"/>
<evidence type="ECO:0000256" key="1">
    <source>
        <dbReference type="SAM" id="MobiDB-lite"/>
    </source>
</evidence>
<dbReference type="SMART" id="SM00222">
    <property type="entry name" value="Sec7"/>
    <property type="match status" value="1"/>
</dbReference>
<feature type="compositionally biased region" description="Low complexity" evidence="1">
    <location>
        <begin position="172"/>
        <end position="181"/>
    </location>
</feature>
<feature type="compositionally biased region" description="Polar residues" evidence="1">
    <location>
        <begin position="1613"/>
        <end position="1623"/>
    </location>
</feature>
<dbReference type="Gene3D" id="1.10.1000.11">
    <property type="entry name" value="Arf Nucleotide-binding Site Opener,domain 2"/>
    <property type="match status" value="1"/>
</dbReference>
<dbReference type="PANTHER" id="PTHR10663">
    <property type="entry name" value="GUANYL-NUCLEOTIDE EXCHANGE FACTOR"/>
    <property type="match status" value="1"/>
</dbReference>
<feature type="region of interest" description="Disordered" evidence="1">
    <location>
        <begin position="285"/>
        <end position="417"/>
    </location>
</feature>
<feature type="compositionally biased region" description="Basic and acidic residues" evidence="1">
    <location>
        <begin position="1593"/>
        <end position="1609"/>
    </location>
</feature>
<feature type="region of interest" description="Disordered" evidence="1">
    <location>
        <begin position="864"/>
        <end position="1026"/>
    </location>
</feature>
<feature type="region of interest" description="Disordered" evidence="1">
    <location>
        <begin position="1"/>
        <end position="185"/>
    </location>
</feature>
<organism evidence="3 4">
    <name type="scientific">Fomitopsis schrenkii</name>
    <name type="common">Brown rot fungus</name>
    <dbReference type="NCBI Taxonomy" id="2126942"/>
    <lineage>
        <taxon>Eukaryota</taxon>
        <taxon>Fungi</taxon>
        <taxon>Dikarya</taxon>
        <taxon>Basidiomycota</taxon>
        <taxon>Agaricomycotina</taxon>
        <taxon>Agaricomycetes</taxon>
        <taxon>Polyporales</taxon>
        <taxon>Fomitopsis</taxon>
    </lineage>
</organism>
<evidence type="ECO:0000313" key="3">
    <source>
        <dbReference type="EMBL" id="EPT04468.1"/>
    </source>
</evidence>
<dbReference type="InParanoid" id="S8EJQ0"/>
<accession>S8EJQ0</accession>
<feature type="compositionally biased region" description="Low complexity" evidence="1">
    <location>
        <begin position="563"/>
        <end position="591"/>
    </location>
</feature>
<dbReference type="GO" id="GO:0005085">
    <property type="term" value="F:guanyl-nucleotide exchange factor activity"/>
    <property type="evidence" value="ECO:0007669"/>
    <property type="project" value="InterPro"/>
</dbReference>
<protein>
    <recommendedName>
        <fullName evidence="2">SEC7 domain-containing protein</fullName>
    </recommendedName>
</protein>
<dbReference type="InterPro" id="IPR023394">
    <property type="entry name" value="Sec7_C_sf"/>
</dbReference>
<feature type="compositionally biased region" description="Polar residues" evidence="1">
    <location>
        <begin position="864"/>
        <end position="879"/>
    </location>
</feature>
<feature type="compositionally biased region" description="Basic residues" evidence="1">
    <location>
        <begin position="116"/>
        <end position="128"/>
    </location>
</feature>
<dbReference type="eggNOG" id="KOG0931">
    <property type="taxonomic scope" value="Eukaryota"/>
</dbReference>
<proteinExistence type="predicted"/>
<dbReference type="OrthoDB" id="430364at2759"/>
<feature type="compositionally biased region" description="Low complexity" evidence="1">
    <location>
        <begin position="770"/>
        <end position="785"/>
    </location>
</feature>
<dbReference type="Gene3D" id="1.10.220.20">
    <property type="match status" value="1"/>
</dbReference>
<dbReference type="PROSITE" id="PS50190">
    <property type="entry name" value="SEC7"/>
    <property type="match status" value="1"/>
</dbReference>
<reference evidence="3 4" key="1">
    <citation type="journal article" date="2012" name="Science">
        <title>The Paleozoic origin of enzymatic lignin decomposition reconstructed from 31 fungal genomes.</title>
        <authorList>
            <person name="Floudas D."/>
            <person name="Binder M."/>
            <person name="Riley R."/>
            <person name="Barry K."/>
            <person name="Blanchette R.A."/>
            <person name="Henrissat B."/>
            <person name="Martinez A.T."/>
            <person name="Otillar R."/>
            <person name="Spatafora J.W."/>
            <person name="Yadav J.S."/>
            <person name="Aerts A."/>
            <person name="Benoit I."/>
            <person name="Boyd A."/>
            <person name="Carlson A."/>
            <person name="Copeland A."/>
            <person name="Coutinho P.M."/>
            <person name="de Vries R.P."/>
            <person name="Ferreira P."/>
            <person name="Findley K."/>
            <person name="Foster B."/>
            <person name="Gaskell J."/>
            <person name="Glotzer D."/>
            <person name="Gorecki P."/>
            <person name="Heitman J."/>
            <person name="Hesse C."/>
            <person name="Hori C."/>
            <person name="Igarashi K."/>
            <person name="Jurgens J.A."/>
            <person name="Kallen N."/>
            <person name="Kersten P."/>
            <person name="Kohler A."/>
            <person name="Kuees U."/>
            <person name="Kumar T.K.A."/>
            <person name="Kuo A."/>
            <person name="LaButti K."/>
            <person name="Larrondo L.F."/>
            <person name="Lindquist E."/>
            <person name="Ling A."/>
            <person name="Lombard V."/>
            <person name="Lucas S."/>
            <person name="Lundell T."/>
            <person name="Martin R."/>
            <person name="McLaughlin D.J."/>
            <person name="Morgenstern I."/>
            <person name="Morin E."/>
            <person name="Murat C."/>
            <person name="Nagy L.G."/>
            <person name="Nolan M."/>
            <person name="Ohm R.A."/>
            <person name="Patyshakuliyeva A."/>
            <person name="Rokas A."/>
            <person name="Ruiz-Duenas F.J."/>
            <person name="Sabat G."/>
            <person name="Salamov A."/>
            <person name="Samejima M."/>
            <person name="Schmutz J."/>
            <person name="Slot J.C."/>
            <person name="St John F."/>
            <person name="Stenlid J."/>
            <person name="Sun H."/>
            <person name="Sun S."/>
            <person name="Syed K."/>
            <person name="Tsang A."/>
            <person name="Wiebenga A."/>
            <person name="Young D."/>
            <person name="Pisabarro A."/>
            <person name="Eastwood D.C."/>
            <person name="Martin F."/>
            <person name="Cullen D."/>
            <person name="Grigoriev I.V."/>
            <person name="Hibbett D.S."/>
        </authorList>
    </citation>
    <scope>NUCLEOTIDE SEQUENCE</scope>
    <source>
        <strain evidence="4">FP-58527</strain>
    </source>
</reference>
<evidence type="ECO:0000313" key="4">
    <source>
        <dbReference type="Proteomes" id="UP000015241"/>
    </source>
</evidence>
<dbReference type="GO" id="GO:0032012">
    <property type="term" value="P:regulation of ARF protein signal transduction"/>
    <property type="evidence" value="ECO:0007669"/>
    <property type="project" value="InterPro"/>
</dbReference>
<feature type="compositionally biased region" description="Basic and acidic residues" evidence="1">
    <location>
        <begin position="630"/>
        <end position="643"/>
    </location>
</feature>
<feature type="region of interest" description="Disordered" evidence="1">
    <location>
        <begin position="242"/>
        <end position="268"/>
    </location>
</feature>
<dbReference type="InterPro" id="IPR035999">
    <property type="entry name" value="Sec7_dom_sf"/>
</dbReference>
<dbReference type="InterPro" id="IPR000904">
    <property type="entry name" value="Sec7_dom"/>
</dbReference>
<feature type="compositionally biased region" description="Polar residues" evidence="1">
    <location>
        <begin position="985"/>
        <end position="996"/>
    </location>
</feature>
<feature type="compositionally biased region" description="Basic residues" evidence="1">
    <location>
        <begin position="1579"/>
        <end position="1592"/>
    </location>
</feature>
<feature type="compositionally biased region" description="Basic and acidic residues" evidence="1">
    <location>
        <begin position="41"/>
        <end position="66"/>
    </location>
</feature>
<feature type="compositionally biased region" description="Acidic residues" evidence="1">
    <location>
        <begin position="510"/>
        <end position="537"/>
    </location>
</feature>
<feature type="compositionally biased region" description="Basic and acidic residues" evidence="1">
    <location>
        <begin position="488"/>
        <end position="501"/>
    </location>
</feature>
<dbReference type="HOGENOM" id="CLU_001294_0_0_1"/>
<name>S8EJQ0_FOMSC</name>
<gene>
    <name evidence="3" type="ORF">FOMPIDRAFT_153144</name>
</gene>
<feature type="compositionally biased region" description="Polar residues" evidence="1">
    <location>
        <begin position="143"/>
        <end position="153"/>
    </location>
</feature>
<feature type="domain" description="SEC7" evidence="2">
    <location>
        <begin position="1133"/>
        <end position="1328"/>
    </location>
</feature>
<feature type="region of interest" description="Disordered" evidence="1">
    <location>
        <begin position="455"/>
        <end position="852"/>
    </location>
</feature>
<feature type="compositionally biased region" description="Polar residues" evidence="1">
    <location>
        <begin position="834"/>
        <end position="843"/>
    </location>
</feature>
<feature type="region of interest" description="Disordered" evidence="1">
    <location>
        <begin position="423"/>
        <end position="442"/>
    </location>
</feature>
<keyword evidence="4" id="KW-1185">Reference proteome</keyword>
<evidence type="ECO:0000259" key="2">
    <source>
        <dbReference type="PROSITE" id="PS50190"/>
    </source>
</evidence>
<dbReference type="SUPFAM" id="SSF50729">
    <property type="entry name" value="PH domain-like"/>
    <property type="match status" value="1"/>
</dbReference>
<feature type="compositionally biased region" description="Basic and acidic residues" evidence="1">
    <location>
        <begin position="880"/>
        <end position="909"/>
    </location>
</feature>
<dbReference type="SUPFAM" id="SSF48425">
    <property type="entry name" value="Sec7 domain"/>
    <property type="match status" value="1"/>
</dbReference>
<feature type="region of interest" description="Disordered" evidence="1">
    <location>
        <begin position="1539"/>
        <end position="1623"/>
    </location>
</feature>
<feature type="compositionally biased region" description="Low complexity" evidence="1">
    <location>
        <begin position="1542"/>
        <end position="1555"/>
    </location>
</feature>
<dbReference type="Proteomes" id="UP000015241">
    <property type="component" value="Unassembled WGS sequence"/>
</dbReference>
<feature type="compositionally biased region" description="Polar residues" evidence="1">
    <location>
        <begin position="790"/>
        <end position="800"/>
    </location>
</feature>
<dbReference type="EMBL" id="KE504126">
    <property type="protein sequence ID" value="EPT04468.1"/>
    <property type="molecule type" value="Genomic_DNA"/>
</dbReference>
<feature type="compositionally biased region" description="Polar residues" evidence="1">
    <location>
        <begin position="966"/>
        <end position="978"/>
    </location>
</feature>
<feature type="compositionally biased region" description="Basic residues" evidence="1">
    <location>
        <begin position="305"/>
        <end position="316"/>
    </location>
</feature>
<feature type="compositionally biased region" description="Polar residues" evidence="1">
    <location>
        <begin position="430"/>
        <end position="439"/>
    </location>
</feature>
<dbReference type="Pfam" id="PF01369">
    <property type="entry name" value="Sec7"/>
    <property type="match status" value="1"/>
</dbReference>
<sequence>MESSTVAEQRATAVAKLKRAASLPRMKDGRRPPMHVEAVSEGERMVDDGRADEEIADDSDVRRTPQEEGADQPSGSEAAAATEEAKEEAKDDDTLPPQPPETPVQSDRQGESTPTRAKRRSRSRTRSRGSRDMKSKLAKPSPHANSASHTNESSADEYYPSAPGEDAPPSPLLVSPIPSQPFMLPASRLLGSPLFMPGTQPPTPLPTLSDLQTVARMGLYRSNSAGAARAMAMSKLTGEPVDLASFSPSASPPPGGARLQRNNTVSGGERMAARRLMLNRLGNRINAADGDQTSGGEEPAPVLPPKRRRRRSKRASSRASTVVDDREERDPSSTTPNTPVVPPSPLQLLGSGVPEPPRQPTANGDAGRASPQRKLNGSVTYDYEKPTGHRGVVVEEEDDGPEQFPLPKPPVTPARGFVQPVGLRLPHTSDAPSNASTDSAPAGAVGVPFYISGNSEVGREPFPASPFATPFKEKPYPDEDEQVLYQETRSRSRLAFERDSEISWVAEPLNENEDDEDADEEEDEEEEEAPEPDEGDETTGGFDPPLQSIHRPQLTARTDLVIEPETSPEPSSSHIVSSPISPIVPLSSPTPDLQLHAQASPQTYPRALAVATPSQLDRPPSAELSDDWEDRARLTDTTVKRNGEPTSTWERMKTTFGISRSGSASGRRSRTNSINARDRRNNTDSSVSRDSRASLSKDKGEHPLPDNQPPSASTSMLSLPAGAQVGLHSPVPPATPNEMLIYGPNSKLHPFPGLKPSFPNMKADVRGGKPMSPSASSPDVVSPMSLGEAPSSSSSNTATWQIEGGRERKLSHQASDSRLLPKFSGVASPPPVSAANSNTSQGSMKLPMNREGVKKWLNAKKLFYSQTSPVTSPNGSTSDSRPKMGEKKGSFSDLLNRKENGSEWEESSRGKSSTPLNPPSTSTLGKSRREDGRLPPRGPTPVFPSHEPSPETIISPRPDADYGRSNGVTSPSDFSASYPSPPDAVSTTTPDPQSSLDEFPNRSTSESYSDSSSHRSTDVNGSGPSQGAFILERLDETLGRGTKTAMYPDDPPRKLVMSSPILQVANANTVKDRFLFLFNDILVIAKPIVQDHDALLDPMKPSPTDRKFIVKSVCQLRDLRLCSDRDDPHWKSSHDSTQQRHPVIRTFVAQFSKDPDHAIVALFAKANCRDDPTALGQLLFRTTELDRAKLGEYLSRRTSKVVLKAFVDTFGLTALRIDKALRVFLQTINIPNKHGALEYLLDSFASRWYEANAGIVAYDKDLAIRLGRAIVQLNEVMHGAIAQEPGPTGYPRRNVTVHDFVEAFRKFDRRGLVSDELLEKIYSSVRMERLTQARSPLTSIAQPDIPVTIKRPLPSRLTYRMQSEPIILRIPQPDPQLTIQLFGQDLVFDPPVLNFAKSSEASFRVTGTSLGTKSIIMWRSGPHGILYSSLPLSSTVAVERAFMRNTFQLAFVNHNGAKRKYMFSVDEAVMRHQWVVSIKRQIDIVASTVTPGEASGSSSKIYKANERLAFRVLQDTLIGPNGEDEVPISPVDEALARLNGAPSPRHVPSSSLSSPRGATNGRYGSGWPTRKSNGASPHVRSKSRSKVYRHGPGRFELDLADSSDARTDDEQVQLDSSAHSQHQRLWSGRDLDIVCRQNSLITPMLAYLQAQASRRDTATPAGAVGS</sequence>
<feature type="compositionally biased region" description="Low complexity" evidence="1">
    <location>
        <begin position="912"/>
        <end position="924"/>
    </location>
</feature>
<feature type="compositionally biased region" description="Basic and acidic residues" evidence="1">
    <location>
        <begin position="83"/>
        <end position="93"/>
    </location>
</feature>
<feature type="compositionally biased region" description="Basic and acidic residues" evidence="1">
    <location>
        <begin position="676"/>
        <end position="704"/>
    </location>
</feature>